<evidence type="ECO:0000313" key="3">
    <source>
        <dbReference type="EMBL" id="KAI9634874.1"/>
    </source>
</evidence>
<dbReference type="InterPro" id="IPR011009">
    <property type="entry name" value="Kinase-like_dom_sf"/>
</dbReference>
<accession>A0AA38LUF6</accession>
<dbReference type="PANTHER" id="PTHR11909">
    <property type="entry name" value="CASEIN KINASE-RELATED"/>
    <property type="match status" value="1"/>
</dbReference>
<evidence type="ECO:0000313" key="4">
    <source>
        <dbReference type="Proteomes" id="UP001164286"/>
    </source>
</evidence>
<dbReference type="Gene3D" id="1.10.510.10">
    <property type="entry name" value="Transferase(Phosphotransferase) domain 1"/>
    <property type="match status" value="1"/>
</dbReference>
<dbReference type="InterPro" id="IPR000719">
    <property type="entry name" value="Prot_kinase_dom"/>
</dbReference>
<dbReference type="Proteomes" id="UP001164286">
    <property type="component" value="Unassembled WGS sequence"/>
</dbReference>
<dbReference type="EMBL" id="JAKWFO010000006">
    <property type="protein sequence ID" value="KAI9634874.1"/>
    <property type="molecule type" value="Genomic_DNA"/>
</dbReference>
<evidence type="ECO:0000256" key="1">
    <source>
        <dbReference type="ARBA" id="ARBA00012513"/>
    </source>
</evidence>
<name>A0AA38LUF6_9TREE</name>
<dbReference type="RefSeq" id="XP_052944651.1">
    <property type="nucleotide sequence ID" value="XM_053087463.1"/>
</dbReference>
<dbReference type="EC" id="2.7.11.1" evidence="1"/>
<dbReference type="GO" id="GO:0004674">
    <property type="term" value="F:protein serine/threonine kinase activity"/>
    <property type="evidence" value="ECO:0007669"/>
    <property type="project" value="UniProtKB-EC"/>
</dbReference>
<dbReference type="InterPro" id="IPR008271">
    <property type="entry name" value="Ser/Thr_kinase_AS"/>
</dbReference>
<dbReference type="AlphaFoldDB" id="A0AA38LUF6"/>
<dbReference type="PROSITE" id="PS50011">
    <property type="entry name" value="PROTEIN_KINASE_DOM"/>
    <property type="match status" value="1"/>
</dbReference>
<dbReference type="SMART" id="SM00220">
    <property type="entry name" value="S_TKc"/>
    <property type="match status" value="1"/>
</dbReference>
<dbReference type="FunFam" id="1.10.510.10:FF:001123">
    <property type="entry name" value="CK1/CK1/CK1-D protein kinase"/>
    <property type="match status" value="1"/>
</dbReference>
<dbReference type="GeneID" id="77726668"/>
<organism evidence="3 4">
    <name type="scientific">Dioszegia hungarica</name>
    <dbReference type="NCBI Taxonomy" id="4972"/>
    <lineage>
        <taxon>Eukaryota</taxon>
        <taxon>Fungi</taxon>
        <taxon>Dikarya</taxon>
        <taxon>Basidiomycota</taxon>
        <taxon>Agaricomycotina</taxon>
        <taxon>Tremellomycetes</taxon>
        <taxon>Tremellales</taxon>
        <taxon>Bulleribasidiaceae</taxon>
        <taxon>Dioszegia</taxon>
    </lineage>
</organism>
<gene>
    <name evidence="3" type="ORF">MKK02DRAFT_28005</name>
</gene>
<feature type="domain" description="Protein kinase" evidence="2">
    <location>
        <begin position="1"/>
        <end position="268"/>
    </location>
</feature>
<dbReference type="PROSITE" id="PS00108">
    <property type="entry name" value="PROTEIN_KINASE_ST"/>
    <property type="match status" value="1"/>
</dbReference>
<reference evidence="3" key="1">
    <citation type="journal article" date="2022" name="G3 (Bethesda)">
        <title>High quality genome of the basidiomycete yeast Dioszegia hungarica PDD-24b-2 isolated from cloud water.</title>
        <authorList>
            <person name="Jarrige D."/>
            <person name="Haridas S."/>
            <person name="Bleykasten-Grosshans C."/>
            <person name="Joly M."/>
            <person name="Nadalig T."/>
            <person name="Sancelme M."/>
            <person name="Vuilleumier S."/>
            <person name="Grigoriev I.V."/>
            <person name="Amato P."/>
            <person name="Bringel F."/>
        </authorList>
    </citation>
    <scope>NUCLEOTIDE SEQUENCE</scope>
    <source>
        <strain evidence="3">PDD-24b-2</strain>
    </source>
</reference>
<dbReference type="GO" id="GO:0005524">
    <property type="term" value="F:ATP binding"/>
    <property type="evidence" value="ECO:0007669"/>
    <property type="project" value="InterPro"/>
</dbReference>
<dbReference type="Pfam" id="PF00069">
    <property type="entry name" value="Pkinase"/>
    <property type="match status" value="1"/>
</dbReference>
<comment type="caution">
    <text evidence="3">The sequence shown here is derived from an EMBL/GenBank/DDBJ whole genome shotgun (WGS) entry which is preliminary data.</text>
</comment>
<keyword evidence="4" id="KW-1185">Reference proteome</keyword>
<protein>
    <recommendedName>
        <fullName evidence="1">non-specific serine/threonine protein kinase</fullName>
        <ecNumber evidence="1">2.7.11.1</ecNumber>
    </recommendedName>
</protein>
<keyword evidence="3" id="KW-0418">Kinase</keyword>
<sequence length="313" mass="35228">MDAAYPLLVGDIHLAIDLVTGEEVAVKVESTTNRTSQLGNEAKVMKSLAGGIGISAIRWYGIEGDYHAMVMDLLGPSLEDLFRFCDRRFSLKTVLLLADQLISRTEYIHSRNIVHRDLKPGNLLMGTGKRGNQVNVIDFGLAKPYRDAKTGVHVAYGGNRTWMAGTIPYASLNTHLGVETSRRDDLEGLGYVFVYFLRGGSLPWYGLKGASMEEKFDRMKFKKMSTPPEILCRGYPTEFATYLNYARSLRFDEDPDYVYLRRLFRDLMAREGIAYDYIFDWSVKPLSKPARQPADAQDPGPPRAVIALRPAQE</sequence>
<keyword evidence="3" id="KW-0808">Transferase</keyword>
<dbReference type="SUPFAM" id="SSF56112">
    <property type="entry name" value="Protein kinase-like (PK-like)"/>
    <property type="match status" value="1"/>
</dbReference>
<proteinExistence type="predicted"/>
<evidence type="ECO:0000259" key="2">
    <source>
        <dbReference type="PROSITE" id="PS50011"/>
    </source>
</evidence>
<dbReference type="InterPro" id="IPR050235">
    <property type="entry name" value="CK1_Ser-Thr_kinase"/>
</dbReference>